<evidence type="ECO:0000256" key="1">
    <source>
        <dbReference type="SAM" id="Coils"/>
    </source>
</evidence>
<evidence type="ECO:0000313" key="4">
    <source>
        <dbReference type="Proteomes" id="UP001500253"/>
    </source>
</evidence>
<keyword evidence="1" id="KW-0175">Coiled coil</keyword>
<gene>
    <name evidence="3" type="ORF">GCM10010246_19490</name>
</gene>
<evidence type="ECO:0000313" key="3">
    <source>
        <dbReference type="EMBL" id="GAA2335553.1"/>
    </source>
</evidence>
<dbReference type="Proteomes" id="UP001500253">
    <property type="component" value="Unassembled WGS sequence"/>
</dbReference>
<keyword evidence="2" id="KW-1133">Transmembrane helix</keyword>
<feature type="transmembrane region" description="Helical" evidence="2">
    <location>
        <begin position="100"/>
        <end position="121"/>
    </location>
</feature>
<evidence type="ECO:0008006" key="5">
    <source>
        <dbReference type="Google" id="ProtNLM"/>
    </source>
</evidence>
<accession>A0ABP5SRU1</accession>
<comment type="caution">
    <text evidence="3">The sequence shown here is derived from an EMBL/GenBank/DDBJ whole genome shotgun (WGS) entry which is preliminary data.</text>
</comment>
<evidence type="ECO:0000256" key="2">
    <source>
        <dbReference type="SAM" id="Phobius"/>
    </source>
</evidence>
<dbReference type="RefSeq" id="WP_346174067.1">
    <property type="nucleotide sequence ID" value="NZ_BAAASD010000006.1"/>
</dbReference>
<name>A0ABP5SRU1_9ACTN</name>
<protein>
    <recommendedName>
        <fullName evidence="5">Cytochrome C oxidase subunit I</fullName>
    </recommendedName>
</protein>
<reference evidence="4" key="1">
    <citation type="journal article" date="2019" name="Int. J. Syst. Evol. Microbiol.">
        <title>The Global Catalogue of Microorganisms (GCM) 10K type strain sequencing project: providing services to taxonomists for standard genome sequencing and annotation.</title>
        <authorList>
            <consortium name="The Broad Institute Genomics Platform"/>
            <consortium name="The Broad Institute Genome Sequencing Center for Infectious Disease"/>
            <person name="Wu L."/>
            <person name="Ma J."/>
        </authorList>
    </citation>
    <scope>NUCLEOTIDE SEQUENCE [LARGE SCALE GENOMIC DNA]</scope>
    <source>
        <strain evidence="4">JCM 4316</strain>
    </source>
</reference>
<dbReference type="EMBL" id="BAAASD010000006">
    <property type="protein sequence ID" value="GAA2335553.1"/>
    <property type="molecule type" value="Genomic_DNA"/>
</dbReference>
<proteinExistence type="predicted"/>
<feature type="coiled-coil region" evidence="1">
    <location>
        <begin position="68"/>
        <end position="95"/>
    </location>
</feature>
<keyword evidence="2" id="KW-0812">Transmembrane</keyword>
<keyword evidence="2" id="KW-0472">Membrane</keyword>
<organism evidence="3 4">
    <name type="scientific">Streptomyces cuspidosporus</name>
    <dbReference type="NCBI Taxonomy" id="66882"/>
    <lineage>
        <taxon>Bacteria</taxon>
        <taxon>Bacillati</taxon>
        <taxon>Actinomycetota</taxon>
        <taxon>Actinomycetes</taxon>
        <taxon>Kitasatosporales</taxon>
        <taxon>Streptomycetaceae</taxon>
        <taxon>Streptomyces</taxon>
    </lineage>
</organism>
<keyword evidence="4" id="KW-1185">Reference proteome</keyword>
<sequence>MSQRGVNRTDAPRPGDIATGINRLEGYLLLQAERDRATDRARRFAGRLDWLTVAQREEVERLYAQDQLALTEQALRTVARRCEELRAEYRQVYRRLRWRLLVAALLGAVAVAVMAAAVLVAG</sequence>